<protein>
    <submittedName>
        <fullName evidence="1">Uncharacterized protein</fullName>
    </submittedName>
</protein>
<sequence>MPAVYGVLAEKGAELLVVNPGSNKLCIGLANSQLPMGDDIVAELQRLEALMQPLDKAIVQAMAPFDDVELRKRMFTNILVIGAGSAIPGLADMVEARVLHDIPDHDAVDTVNVVLPKSSAPAAVWQGGALLGALDSRHNPHTEAAAKAAATGAESYTRQLCSRCVAQHICEDSLSQC</sequence>
<accession>A0AAW1P078</accession>
<dbReference type="SUPFAM" id="SSF53067">
    <property type="entry name" value="Actin-like ATPase domain"/>
    <property type="match status" value="1"/>
</dbReference>
<proteinExistence type="predicted"/>
<dbReference type="InterPro" id="IPR043129">
    <property type="entry name" value="ATPase_NBD"/>
</dbReference>
<dbReference type="InterPro" id="IPR004000">
    <property type="entry name" value="Actin"/>
</dbReference>
<name>A0AAW1P078_9CHLO</name>
<dbReference type="Pfam" id="PF00022">
    <property type="entry name" value="Actin"/>
    <property type="match status" value="1"/>
</dbReference>
<comment type="caution">
    <text evidence="1">The sequence shown here is derived from an EMBL/GenBank/DDBJ whole genome shotgun (WGS) entry which is preliminary data.</text>
</comment>
<evidence type="ECO:0000313" key="2">
    <source>
        <dbReference type="Proteomes" id="UP001489004"/>
    </source>
</evidence>
<organism evidence="1 2">
    <name type="scientific">[Myrmecia] bisecta</name>
    <dbReference type="NCBI Taxonomy" id="41462"/>
    <lineage>
        <taxon>Eukaryota</taxon>
        <taxon>Viridiplantae</taxon>
        <taxon>Chlorophyta</taxon>
        <taxon>core chlorophytes</taxon>
        <taxon>Trebouxiophyceae</taxon>
        <taxon>Trebouxiales</taxon>
        <taxon>Trebouxiaceae</taxon>
        <taxon>Myrmecia</taxon>
    </lineage>
</organism>
<dbReference type="EMBL" id="JALJOR010000020">
    <property type="protein sequence ID" value="KAK9803680.1"/>
    <property type="molecule type" value="Genomic_DNA"/>
</dbReference>
<reference evidence="1 2" key="1">
    <citation type="journal article" date="2024" name="Nat. Commun.">
        <title>Phylogenomics reveals the evolutionary origins of lichenization in chlorophyte algae.</title>
        <authorList>
            <person name="Puginier C."/>
            <person name="Libourel C."/>
            <person name="Otte J."/>
            <person name="Skaloud P."/>
            <person name="Haon M."/>
            <person name="Grisel S."/>
            <person name="Petersen M."/>
            <person name="Berrin J.G."/>
            <person name="Delaux P.M."/>
            <person name="Dal Grande F."/>
            <person name="Keller J."/>
        </authorList>
    </citation>
    <scope>NUCLEOTIDE SEQUENCE [LARGE SCALE GENOMIC DNA]</scope>
    <source>
        <strain evidence="1 2">SAG 2043</strain>
    </source>
</reference>
<gene>
    <name evidence="1" type="ORF">WJX72_011422</name>
</gene>
<dbReference type="Proteomes" id="UP001489004">
    <property type="component" value="Unassembled WGS sequence"/>
</dbReference>
<keyword evidence="2" id="KW-1185">Reference proteome</keyword>
<evidence type="ECO:0000313" key="1">
    <source>
        <dbReference type="EMBL" id="KAK9803680.1"/>
    </source>
</evidence>
<dbReference type="Gene3D" id="3.30.420.40">
    <property type="match status" value="1"/>
</dbReference>
<dbReference type="AlphaFoldDB" id="A0AAW1P078"/>